<accession>A0A1M6HW45</accession>
<dbReference type="InterPro" id="IPR003661">
    <property type="entry name" value="HisK_dim/P_dom"/>
</dbReference>
<dbReference type="SMART" id="SM00388">
    <property type="entry name" value="HisKA"/>
    <property type="match status" value="1"/>
</dbReference>
<dbReference type="AlphaFoldDB" id="A0A1M6HW45"/>
<keyword evidence="6" id="KW-0808">Transferase</keyword>
<dbReference type="InterPro" id="IPR050351">
    <property type="entry name" value="BphY/WalK/GraS-like"/>
</dbReference>
<dbReference type="STRING" id="1121302.SAMN02745163_01601"/>
<evidence type="ECO:0000256" key="12">
    <source>
        <dbReference type="SAM" id="Phobius"/>
    </source>
</evidence>
<dbReference type="GO" id="GO:0004721">
    <property type="term" value="F:phosphoprotein phosphatase activity"/>
    <property type="evidence" value="ECO:0007669"/>
    <property type="project" value="TreeGrafter"/>
</dbReference>
<organism evidence="14 15">
    <name type="scientific">Clostridium cavendishii DSM 21758</name>
    <dbReference type="NCBI Taxonomy" id="1121302"/>
    <lineage>
        <taxon>Bacteria</taxon>
        <taxon>Bacillati</taxon>
        <taxon>Bacillota</taxon>
        <taxon>Clostridia</taxon>
        <taxon>Eubacteriales</taxon>
        <taxon>Clostridiaceae</taxon>
        <taxon>Clostridium</taxon>
    </lineage>
</organism>
<keyword evidence="11 12" id="KW-0472">Membrane</keyword>
<dbReference type="InterPro" id="IPR004358">
    <property type="entry name" value="Sig_transdc_His_kin-like_C"/>
</dbReference>
<evidence type="ECO:0000256" key="3">
    <source>
        <dbReference type="ARBA" id="ARBA00012438"/>
    </source>
</evidence>
<dbReference type="RefSeq" id="WP_072986154.1">
    <property type="nucleotide sequence ID" value="NZ_FQZB01000007.1"/>
</dbReference>
<dbReference type="FunFam" id="3.30.565.10:FF:000057">
    <property type="entry name" value="Sensor histidine kinase"/>
    <property type="match status" value="1"/>
</dbReference>
<keyword evidence="9 12" id="KW-1133">Transmembrane helix</keyword>
<keyword evidence="8 14" id="KW-0418">Kinase</keyword>
<evidence type="ECO:0000256" key="6">
    <source>
        <dbReference type="ARBA" id="ARBA00022679"/>
    </source>
</evidence>
<dbReference type="PRINTS" id="PR00344">
    <property type="entry name" value="BCTRLSENSOR"/>
</dbReference>
<comment type="subcellular location">
    <subcellularLocation>
        <location evidence="2">Cell membrane</location>
        <topology evidence="2">Multi-pass membrane protein</topology>
    </subcellularLocation>
</comment>
<dbReference type="GO" id="GO:0016036">
    <property type="term" value="P:cellular response to phosphate starvation"/>
    <property type="evidence" value="ECO:0007669"/>
    <property type="project" value="TreeGrafter"/>
</dbReference>
<feature type="transmembrane region" description="Helical" evidence="12">
    <location>
        <begin position="12"/>
        <end position="32"/>
    </location>
</feature>
<dbReference type="PANTHER" id="PTHR45453:SF2">
    <property type="entry name" value="HISTIDINE KINASE"/>
    <property type="match status" value="1"/>
</dbReference>
<keyword evidence="4" id="KW-1003">Cell membrane</keyword>
<dbReference type="PANTHER" id="PTHR45453">
    <property type="entry name" value="PHOSPHATE REGULON SENSOR PROTEIN PHOR"/>
    <property type="match status" value="1"/>
</dbReference>
<dbReference type="InterPro" id="IPR005467">
    <property type="entry name" value="His_kinase_dom"/>
</dbReference>
<dbReference type="Proteomes" id="UP000184310">
    <property type="component" value="Unassembled WGS sequence"/>
</dbReference>
<name>A0A1M6HW45_9CLOT</name>
<feature type="transmembrane region" description="Helical" evidence="12">
    <location>
        <begin position="38"/>
        <end position="57"/>
    </location>
</feature>
<evidence type="ECO:0000313" key="14">
    <source>
        <dbReference type="EMBL" id="SHJ26358.1"/>
    </source>
</evidence>
<dbReference type="InterPro" id="IPR036890">
    <property type="entry name" value="HATPase_C_sf"/>
</dbReference>
<dbReference type="Pfam" id="PF00512">
    <property type="entry name" value="HisKA"/>
    <property type="match status" value="1"/>
</dbReference>
<dbReference type="GO" id="GO:0000155">
    <property type="term" value="F:phosphorelay sensor kinase activity"/>
    <property type="evidence" value="ECO:0007669"/>
    <property type="project" value="InterPro"/>
</dbReference>
<dbReference type="Gene3D" id="3.30.565.10">
    <property type="entry name" value="Histidine kinase-like ATPase, C-terminal domain"/>
    <property type="match status" value="1"/>
</dbReference>
<sequence>MRLFLKNNSSYIFIYFLGLVITIGYSNIKGFIGYSEIIYIIFFNTFILLSFFSFNYYKNKKLYKLLKDGVKAKNDVFMELDGSALSESISEIFKKQFELYEAEIQKHNKIHNEHLTFINQWVHQMKTPLSVIKLQLKEYEGEEKAESIEEEVNKLNKGLNMALNFARLDSFQKDFLVKEINLRGVVMEIVNKEKKSFIKNKIIPKVEIDKGITVYSDLKWLKVIIEQLISNGIKYSKHEGQELIIMAFKDNKKINLSISDNGIGIPKKDIKRVFDPFFTGENGRKYGESTGMGLYIAKEICKNLGHEINIDSSFNIGTKVTIMFR</sequence>
<evidence type="ECO:0000256" key="2">
    <source>
        <dbReference type="ARBA" id="ARBA00004651"/>
    </source>
</evidence>
<evidence type="ECO:0000256" key="10">
    <source>
        <dbReference type="ARBA" id="ARBA00023012"/>
    </source>
</evidence>
<protein>
    <recommendedName>
        <fullName evidence="3">histidine kinase</fullName>
        <ecNumber evidence="3">2.7.13.3</ecNumber>
    </recommendedName>
</protein>
<evidence type="ECO:0000256" key="8">
    <source>
        <dbReference type="ARBA" id="ARBA00022777"/>
    </source>
</evidence>
<evidence type="ECO:0000256" key="11">
    <source>
        <dbReference type="ARBA" id="ARBA00023136"/>
    </source>
</evidence>
<dbReference type="OrthoDB" id="9780487at2"/>
<keyword evidence="15" id="KW-1185">Reference proteome</keyword>
<evidence type="ECO:0000313" key="15">
    <source>
        <dbReference type="Proteomes" id="UP000184310"/>
    </source>
</evidence>
<dbReference type="Pfam" id="PF02518">
    <property type="entry name" value="HATPase_c"/>
    <property type="match status" value="1"/>
</dbReference>
<keyword evidence="10" id="KW-0902">Two-component regulatory system</keyword>
<proteinExistence type="predicted"/>
<reference evidence="14 15" key="1">
    <citation type="submission" date="2016-11" db="EMBL/GenBank/DDBJ databases">
        <authorList>
            <person name="Jaros S."/>
            <person name="Januszkiewicz K."/>
            <person name="Wedrychowicz H."/>
        </authorList>
    </citation>
    <scope>NUCLEOTIDE SEQUENCE [LARGE SCALE GENOMIC DNA]</scope>
    <source>
        <strain evidence="14 15">DSM 21758</strain>
    </source>
</reference>
<keyword evidence="7 12" id="KW-0812">Transmembrane</keyword>
<dbReference type="InterPro" id="IPR003594">
    <property type="entry name" value="HATPase_dom"/>
</dbReference>
<dbReference type="EMBL" id="FQZB01000007">
    <property type="protein sequence ID" value="SHJ26358.1"/>
    <property type="molecule type" value="Genomic_DNA"/>
</dbReference>
<dbReference type="PROSITE" id="PS50109">
    <property type="entry name" value="HIS_KIN"/>
    <property type="match status" value="1"/>
</dbReference>
<dbReference type="SUPFAM" id="SSF55874">
    <property type="entry name" value="ATPase domain of HSP90 chaperone/DNA topoisomerase II/histidine kinase"/>
    <property type="match status" value="1"/>
</dbReference>
<evidence type="ECO:0000256" key="1">
    <source>
        <dbReference type="ARBA" id="ARBA00000085"/>
    </source>
</evidence>
<evidence type="ECO:0000256" key="7">
    <source>
        <dbReference type="ARBA" id="ARBA00022692"/>
    </source>
</evidence>
<dbReference type="GO" id="GO:0005886">
    <property type="term" value="C:plasma membrane"/>
    <property type="evidence" value="ECO:0007669"/>
    <property type="project" value="UniProtKB-SubCell"/>
</dbReference>
<dbReference type="EC" id="2.7.13.3" evidence="3"/>
<keyword evidence="5" id="KW-0597">Phosphoprotein</keyword>
<gene>
    <name evidence="14" type="ORF">SAMN02745163_01601</name>
</gene>
<comment type="catalytic activity">
    <reaction evidence="1">
        <text>ATP + protein L-histidine = ADP + protein N-phospho-L-histidine.</text>
        <dbReference type="EC" id="2.7.13.3"/>
    </reaction>
</comment>
<evidence type="ECO:0000256" key="9">
    <source>
        <dbReference type="ARBA" id="ARBA00022989"/>
    </source>
</evidence>
<evidence type="ECO:0000256" key="5">
    <source>
        <dbReference type="ARBA" id="ARBA00022553"/>
    </source>
</evidence>
<evidence type="ECO:0000256" key="4">
    <source>
        <dbReference type="ARBA" id="ARBA00022475"/>
    </source>
</evidence>
<dbReference type="SMART" id="SM00387">
    <property type="entry name" value="HATPase_c"/>
    <property type="match status" value="1"/>
</dbReference>
<feature type="domain" description="Histidine kinase" evidence="13">
    <location>
        <begin position="120"/>
        <end position="325"/>
    </location>
</feature>
<evidence type="ECO:0000259" key="13">
    <source>
        <dbReference type="PROSITE" id="PS50109"/>
    </source>
</evidence>